<dbReference type="AlphaFoldDB" id="A0ABD1GAZ3"/>
<reference evidence="13 14" key="1">
    <citation type="submission" date="2024-06" db="EMBL/GenBank/DDBJ databases">
        <title>A chromosome level genome sequence of Diviner's sage (Salvia divinorum).</title>
        <authorList>
            <person name="Ford S.A."/>
            <person name="Ro D.-K."/>
            <person name="Ness R.W."/>
            <person name="Phillips M.A."/>
        </authorList>
    </citation>
    <scope>NUCLEOTIDE SEQUENCE [LARGE SCALE GENOMIC DNA]</scope>
    <source>
        <strain evidence="13">SAF-2024a</strain>
        <tissue evidence="13">Leaf</tissue>
    </source>
</reference>
<dbReference type="InterPro" id="IPR006012">
    <property type="entry name" value="Syntaxin/epimorphin_CS"/>
</dbReference>
<keyword evidence="14" id="KW-1185">Reference proteome</keyword>
<dbReference type="Proteomes" id="UP001567538">
    <property type="component" value="Unassembled WGS sequence"/>
</dbReference>
<evidence type="ECO:0000256" key="3">
    <source>
        <dbReference type="ARBA" id="ARBA00022448"/>
    </source>
</evidence>
<dbReference type="PROSITE" id="PS00914">
    <property type="entry name" value="SYNTAXIN"/>
    <property type="match status" value="1"/>
</dbReference>
<evidence type="ECO:0000256" key="11">
    <source>
        <dbReference type="SAM" id="Phobius"/>
    </source>
</evidence>
<dbReference type="Pfam" id="PF05739">
    <property type="entry name" value="SNARE"/>
    <property type="match status" value="1"/>
</dbReference>
<keyword evidence="6 11" id="KW-1133">Transmembrane helix</keyword>
<protein>
    <submittedName>
        <fullName evidence="13">Syntaxin-71, variant 2</fullName>
    </submittedName>
</protein>
<dbReference type="PANTHER" id="PTHR19957:SF124">
    <property type="entry name" value="SYNTAXIN-8"/>
    <property type="match status" value="1"/>
</dbReference>
<keyword evidence="7 9" id="KW-0175">Coiled coil</keyword>
<dbReference type="InterPro" id="IPR000727">
    <property type="entry name" value="T_SNARE_dom"/>
</dbReference>
<evidence type="ECO:0000313" key="14">
    <source>
        <dbReference type="Proteomes" id="UP001567538"/>
    </source>
</evidence>
<feature type="transmembrane region" description="Helical" evidence="11">
    <location>
        <begin position="253"/>
        <end position="271"/>
    </location>
</feature>
<evidence type="ECO:0000256" key="7">
    <source>
        <dbReference type="ARBA" id="ARBA00023054"/>
    </source>
</evidence>
<feature type="coiled-coil region" evidence="9">
    <location>
        <begin position="39"/>
        <end position="89"/>
    </location>
</feature>
<dbReference type="InterPro" id="IPR045242">
    <property type="entry name" value="Syntaxin"/>
</dbReference>
<comment type="subcellular location">
    <subcellularLocation>
        <location evidence="1">Membrane</location>
        <topology evidence="1">Single-pass type IV membrane protein</topology>
    </subcellularLocation>
</comment>
<evidence type="ECO:0000256" key="4">
    <source>
        <dbReference type="ARBA" id="ARBA00022692"/>
    </source>
</evidence>
<comment type="caution">
    <text evidence="13">The sequence shown here is derived from an EMBL/GenBank/DDBJ whole genome shotgun (WGS) entry which is preliminary data.</text>
</comment>
<gene>
    <name evidence="13" type="primary">SYP71</name>
    <name evidence="13" type="ORF">AAHA92_25531</name>
</gene>
<evidence type="ECO:0000256" key="1">
    <source>
        <dbReference type="ARBA" id="ARBA00004211"/>
    </source>
</evidence>
<evidence type="ECO:0000256" key="10">
    <source>
        <dbReference type="SAM" id="MobiDB-lite"/>
    </source>
</evidence>
<dbReference type="Gene3D" id="1.20.5.110">
    <property type="match status" value="1"/>
</dbReference>
<keyword evidence="4 11" id="KW-0812">Transmembrane</keyword>
<evidence type="ECO:0000256" key="8">
    <source>
        <dbReference type="ARBA" id="ARBA00023136"/>
    </source>
</evidence>
<dbReference type="GO" id="GO:0016020">
    <property type="term" value="C:membrane"/>
    <property type="evidence" value="ECO:0007669"/>
    <property type="project" value="UniProtKB-SubCell"/>
</dbReference>
<keyword evidence="8 11" id="KW-0472">Membrane</keyword>
<dbReference type="GO" id="GO:0015031">
    <property type="term" value="P:protein transport"/>
    <property type="evidence" value="ECO:0007669"/>
    <property type="project" value="UniProtKB-KW"/>
</dbReference>
<dbReference type="SUPFAM" id="SSF58038">
    <property type="entry name" value="SNARE fusion complex"/>
    <property type="match status" value="1"/>
</dbReference>
<evidence type="ECO:0000256" key="5">
    <source>
        <dbReference type="ARBA" id="ARBA00022927"/>
    </source>
</evidence>
<evidence type="ECO:0000256" key="9">
    <source>
        <dbReference type="SAM" id="Coils"/>
    </source>
</evidence>
<dbReference type="PANTHER" id="PTHR19957">
    <property type="entry name" value="SYNTAXIN"/>
    <property type="match status" value="1"/>
</dbReference>
<proteinExistence type="inferred from homology"/>
<evidence type="ECO:0000256" key="2">
    <source>
        <dbReference type="ARBA" id="ARBA00009063"/>
    </source>
</evidence>
<evidence type="ECO:0000313" key="13">
    <source>
        <dbReference type="EMBL" id="KAL1541290.1"/>
    </source>
</evidence>
<name>A0ABD1GAZ3_SALDI</name>
<feature type="domain" description="T-SNARE coiled-coil homology" evidence="12">
    <location>
        <begin position="188"/>
        <end position="243"/>
    </location>
</feature>
<dbReference type="FunFam" id="1.20.5.110:FF:000006">
    <property type="entry name" value="Syntaxin 6"/>
    <property type="match status" value="1"/>
</dbReference>
<keyword evidence="3" id="KW-0813">Transport</keyword>
<organism evidence="13 14">
    <name type="scientific">Salvia divinorum</name>
    <name type="common">Maria pastora</name>
    <name type="synonym">Diviner's sage</name>
    <dbReference type="NCBI Taxonomy" id="28513"/>
    <lineage>
        <taxon>Eukaryota</taxon>
        <taxon>Viridiplantae</taxon>
        <taxon>Streptophyta</taxon>
        <taxon>Embryophyta</taxon>
        <taxon>Tracheophyta</taxon>
        <taxon>Spermatophyta</taxon>
        <taxon>Magnoliopsida</taxon>
        <taxon>eudicotyledons</taxon>
        <taxon>Gunneridae</taxon>
        <taxon>Pentapetalae</taxon>
        <taxon>asterids</taxon>
        <taxon>lamiids</taxon>
        <taxon>Lamiales</taxon>
        <taxon>Lamiaceae</taxon>
        <taxon>Nepetoideae</taxon>
        <taxon>Mentheae</taxon>
        <taxon>Salviinae</taxon>
        <taxon>Salvia</taxon>
        <taxon>Salvia subgen. Calosphace</taxon>
    </lineage>
</organism>
<sequence length="272" mass="30361">MSVIDLLTRVDAICKKYDKYDVTQKDSAISGEDAFARLYAAVESDIEEALQKAETAANEKSRASAVAINAELRRTKARLLEEVPKLQRLAVKKVKGLSTEELTARNDLVHVLPDRIQAIPDGSAAPPKSSGGWGTSASAPRTEIKFDSDGKFDNEYFQNTEESSQFRQEYEMRKMNQACAFLKLHSLDQGLDVIAEGLGTLKNMAQDMNEELDRQVPLMDEIDTKVDKATSDLKNTNVRLKHTVNQLRSSRNFCIDIILLCIILGIAAYLYK</sequence>
<accession>A0ABD1GAZ3</accession>
<comment type="similarity">
    <text evidence="2">Belongs to the syntaxin family.</text>
</comment>
<dbReference type="CDD" id="cd15841">
    <property type="entry name" value="SNARE_Qc"/>
    <property type="match status" value="1"/>
</dbReference>
<evidence type="ECO:0000256" key="6">
    <source>
        <dbReference type="ARBA" id="ARBA00022989"/>
    </source>
</evidence>
<evidence type="ECO:0000259" key="12">
    <source>
        <dbReference type="PROSITE" id="PS50192"/>
    </source>
</evidence>
<dbReference type="EMBL" id="JBEAFC010000009">
    <property type="protein sequence ID" value="KAL1541290.1"/>
    <property type="molecule type" value="Genomic_DNA"/>
</dbReference>
<dbReference type="PROSITE" id="PS50192">
    <property type="entry name" value="T_SNARE"/>
    <property type="match status" value="1"/>
</dbReference>
<keyword evidence="5" id="KW-0653">Protein transport</keyword>
<feature type="region of interest" description="Disordered" evidence="10">
    <location>
        <begin position="119"/>
        <end position="140"/>
    </location>
</feature>
<dbReference type="SMART" id="SM00397">
    <property type="entry name" value="t_SNARE"/>
    <property type="match status" value="1"/>
</dbReference>